<comment type="pathway">
    <text evidence="1">Lipid metabolism.</text>
</comment>
<evidence type="ECO:0000259" key="4">
    <source>
        <dbReference type="SMART" id="SM00563"/>
    </source>
</evidence>
<accession>A0A926IR44</accession>
<dbReference type="Pfam" id="PF01553">
    <property type="entry name" value="Acyltransferase"/>
    <property type="match status" value="1"/>
</dbReference>
<feature type="domain" description="Phospholipid/glycerol acyltransferase" evidence="4">
    <location>
        <begin position="29"/>
        <end position="141"/>
    </location>
</feature>
<sequence>MKKALYSFIYYRLLGWKTNVTVPDLDKYVICAAPHTSNLDLFIGKLFYGAIGRKTSFMMKKEWFFFPLGLIFKAVGGIPVDRKHKTSLVEQMAEQFARSKQFHLAITPEGTRKCNPNWKKGFYYIALKAQVPIVLIGIDYPSKTISATKMITPSGDIDKDMREIKLYFKNFKGKYPENFSIGKVE</sequence>
<dbReference type="RefSeq" id="WP_262436092.1">
    <property type="nucleotide sequence ID" value="NZ_JACRTF010000001.1"/>
</dbReference>
<evidence type="ECO:0000313" key="5">
    <source>
        <dbReference type="EMBL" id="MBC8595019.1"/>
    </source>
</evidence>
<dbReference type="SMART" id="SM00563">
    <property type="entry name" value="PlsC"/>
    <property type="match status" value="1"/>
</dbReference>
<evidence type="ECO:0000313" key="6">
    <source>
        <dbReference type="Proteomes" id="UP000651085"/>
    </source>
</evidence>
<keyword evidence="2" id="KW-0808">Transferase</keyword>
<evidence type="ECO:0000256" key="3">
    <source>
        <dbReference type="ARBA" id="ARBA00023315"/>
    </source>
</evidence>
<dbReference type="CDD" id="cd07988">
    <property type="entry name" value="LPLAT_ABO13168-like"/>
    <property type="match status" value="1"/>
</dbReference>
<dbReference type="Proteomes" id="UP000651085">
    <property type="component" value="Unassembled WGS sequence"/>
</dbReference>
<dbReference type="AlphaFoldDB" id="A0A926IR44"/>
<proteinExistence type="predicted"/>
<dbReference type="PANTHER" id="PTHR10434">
    <property type="entry name" value="1-ACYL-SN-GLYCEROL-3-PHOSPHATE ACYLTRANSFERASE"/>
    <property type="match status" value="1"/>
</dbReference>
<evidence type="ECO:0000256" key="2">
    <source>
        <dbReference type="ARBA" id="ARBA00022679"/>
    </source>
</evidence>
<keyword evidence="3 5" id="KW-0012">Acyltransferase</keyword>
<dbReference type="PANTHER" id="PTHR10434:SF9">
    <property type="entry name" value="PHOSPHOLIPID_GLYCEROL ACYLTRANSFERASE DOMAIN-CONTAINING PROTEIN"/>
    <property type="match status" value="1"/>
</dbReference>
<reference evidence="5" key="1">
    <citation type="submission" date="2020-08" db="EMBL/GenBank/DDBJ databases">
        <title>Genome public.</title>
        <authorList>
            <person name="Liu C."/>
            <person name="Sun Q."/>
        </authorList>
    </citation>
    <scope>NUCLEOTIDE SEQUENCE</scope>
    <source>
        <strain evidence="5">N12</strain>
    </source>
</reference>
<evidence type="ECO:0000256" key="1">
    <source>
        <dbReference type="ARBA" id="ARBA00005189"/>
    </source>
</evidence>
<gene>
    <name evidence="5" type="ORF">H8744_17560</name>
</gene>
<name>A0A926IR44_9BACT</name>
<dbReference type="EMBL" id="JACRTF010000001">
    <property type="protein sequence ID" value="MBC8595019.1"/>
    <property type="molecule type" value="Genomic_DNA"/>
</dbReference>
<protein>
    <submittedName>
        <fullName evidence="5">Lysophospholipid acyltransferase family protein</fullName>
    </submittedName>
</protein>
<dbReference type="GO" id="GO:0003841">
    <property type="term" value="F:1-acylglycerol-3-phosphate O-acyltransferase activity"/>
    <property type="evidence" value="ECO:0007669"/>
    <property type="project" value="TreeGrafter"/>
</dbReference>
<dbReference type="GO" id="GO:0006654">
    <property type="term" value="P:phosphatidic acid biosynthetic process"/>
    <property type="evidence" value="ECO:0007669"/>
    <property type="project" value="TreeGrafter"/>
</dbReference>
<organism evidence="5 6">
    <name type="scientific">Jilunia laotingensis</name>
    <dbReference type="NCBI Taxonomy" id="2763675"/>
    <lineage>
        <taxon>Bacteria</taxon>
        <taxon>Pseudomonadati</taxon>
        <taxon>Bacteroidota</taxon>
        <taxon>Bacteroidia</taxon>
        <taxon>Bacteroidales</taxon>
        <taxon>Bacteroidaceae</taxon>
        <taxon>Jilunia</taxon>
    </lineage>
</organism>
<dbReference type="SUPFAM" id="SSF69593">
    <property type="entry name" value="Glycerol-3-phosphate (1)-acyltransferase"/>
    <property type="match status" value="1"/>
</dbReference>
<keyword evidence="6" id="KW-1185">Reference proteome</keyword>
<comment type="caution">
    <text evidence="5">The sequence shown here is derived from an EMBL/GenBank/DDBJ whole genome shotgun (WGS) entry which is preliminary data.</text>
</comment>
<dbReference type="InterPro" id="IPR002123">
    <property type="entry name" value="Plipid/glycerol_acylTrfase"/>
</dbReference>